<dbReference type="Gene3D" id="3.20.20.80">
    <property type="entry name" value="Glycosidases"/>
    <property type="match status" value="2"/>
</dbReference>
<name>A0A4Z2DK12_SCHJA</name>
<gene>
    <name evidence="5" type="ORF">EWB00_000114</name>
</gene>
<dbReference type="Pfam" id="PF14701">
    <property type="entry name" value="hDGE_amylase"/>
    <property type="match status" value="1"/>
</dbReference>
<dbReference type="Pfam" id="PF14702">
    <property type="entry name" value="hGDE_central"/>
    <property type="match status" value="1"/>
</dbReference>
<evidence type="ECO:0000259" key="2">
    <source>
        <dbReference type="Pfam" id="PF14699"/>
    </source>
</evidence>
<dbReference type="GO" id="GO:0004135">
    <property type="term" value="F:amylo-alpha-1,6-glucosidase activity"/>
    <property type="evidence" value="ECO:0007669"/>
    <property type="project" value="InterPro"/>
</dbReference>
<sequence>MKKTVLQYLLYDGMNTEGQLFRIKKDNVVHFILDVSLIGCNVRFFINYPDSGVSFKRSEYRELHLNNPTPSGKHLDCFDNYFELKNISVCGSFHFYFSKDGSAPHPPLSKTCSEEGIAGSGYIMVDPDFTGTQVVKGTSGNSCGKKWDLSGVVLQSYLSKNLGIFPEWESRLQTAMDGCYNMIHFTPLQELGYSRSAYSLRDQLTVNPNFTPPGANKKVDWIDIECFVRHLENNWAVLSMTDLVFNHTSNDSPWIHEHPESAYNVVNSPHLAPAYLLDHIVWRLTVEASTGSLTNHGIPSVLSNPNSELPAMEVWLTQKIEAVKLYEFFMADVDMVSQEFISWLTKQSTFSSSLSSNDTNLSLKIDGPRKGKRFGATVDFLLACHEILGKNENELPISQGEAEAAAEKLRTKLKSLNHDKINEIKHHLQAAVGNVLANARYRFYDPYGLRLSKVTLDTPIMWAYFYHPVPDVETIEEAEAILSTKEAAKIMAFNGWVMNDDPLKNFAEPSSFVYLRRELIVWGDSVKLRYGDKPEDSPHLWDRMTKYTELTAKIFHAVRLDNCHSTPLHVAQYMIDKARAIRPNLYVVAELFTGGEYVDNIFINKLGLSSLIRESLSAKDCHDLGRQVHRYGAIRPAGAFFERAGSHRLYPSISHAVFYDQTHDNPSVLEKHSVFNYLPLSAVGSFACCAIGSTRGYDELVPHYIDVVKEERFYSQWPNQINYNTGIVKPKSILNELHQWLSSEGFSETFVDQVTPDILAVTRFCPETREAVLLITHTAFHDPGPNPHHTDFHPIRLGGRVNRLLCEILSTFKGDYPPQKDFKMNPQYINGLMCMSYSILQNVPATESKTFHVESYQDEHGVNVDSLIFHNFPPGSVVIVSIKLDDSQQQAIADLHNFMSQQFDCRLYEPRTSQAMGKGENAYIPLSLPSGGNSLKPNSIRVILGNLNLIELNKLLFRCSPEEIADGCNFNSYQIPNWGWLVYCGFQSIADILQGIRDLNDLGHPICAHLRQGDWLAHYLTERLTKLPLNSDKLITEALIQMSDILKIMYKPLSNIPRYLVPAYFEALTVTLTEFIKREITLRFSSWIRTSSSIAKNLAVATTQFYGFIGNSRIPGRIQFNKEIPQNLRIEAMYCSLSAGLPHFAEGMWRSWGRDTFIALRGCLLLTGRYQDAANIILSYASLLRHGLIPNLVGDGFTVKPRYNCRDAVWYWLYSIVTYEQFISSTKECGLEGDDSCSILNCPVYRWFPNDDTIGWPDEYLTNETTLSQRIQPLHEIMQEALQRHITGIEFTERNAGPNLDEQMKPEGFKVQANIDLNTGFPRGGNAFNCGTWMDKMGSSAKAGNQGIPATPRDGSAVELVGLAYAVVSWLEHSHNQGQNHSNNYPHSGVQLASGKQFSWKEWSSLLKILSNHIFGFRITQKILTYYIIGESIGILSVHLVDIQIISCVRISL</sequence>
<dbReference type="InterPro" id="IPR032792">
    <property type="entry name" value="AGL_glucanoTrfase"/>
</dbReference>
<evidence type="ECO:0000313" key="5">
    <source>
        <dbReference type="EMBL" id="TNN16864.1"/>
    </source>
</evidence>
<protein>
    <submittedName>
        <fullName evidence="5">Glycogen debranching enzyme</fullName>
    </submittedName>
</protein>
<dbReference type="PANTHER" id="PTHR10569:SF2">
    <property type="entry name" value="GLYCOGEN DEBRANCHING ENZYME"/>
    <property type="match status" value="1"/>
</dbReference>
<dbReference type="InterPro" id="IPR008928">
    <property type="entry name" value="6-hairpin_glycosidase_sf"/>
</dbReference>
<dbReference type="SUPFAM" id="SSF51445">
    <property type="entry name" value="(Trans)glycosidases"/>
    <property type="match status" value="1"/>
</dbReference>
<feature type="domain" description="Glycogen debranching enzyme C-terminal" evidence="1">
    <location>
        <begin position="1133"/>
        <end position="1403"/>
    </location>
</feature>
<dbReference type="InterPro" id="IPR032788">
    <property type="entry name" value="AGL_central"/>
</dbReference>
<feature type="domain" description="Glycogen debranching enzyme central" evidence="4">
    <location>
        <begin position="726"/>
        <end position="1024"/>
    </location>
</feature>
<dbReference type="Proteomes" id="UP000311919">
    <property type="component" value="Unassembled WGS sequence"/>
</dbReference>
<feature type="domain" description="Glycogen debranching enzyme glucanotransferase" evidence="3">
    <location>
        <begin position="148"/>
        <end position="586"/>
    </location>
</feature>
<organism evidence="5 6">
    <name type="scientific">Schistosoma japonicum</name>
    <name type="common">Blood fluke</name>
    <dbReference type="NCBI Taxonomy" id="6182"/>
    <lineage>
        <taxon>Eukaryota</taxon>
        <taxon>Metazoa</taxon>
        <taxon>Spiralia</taxon>
        <taxon>Lophotrochozoa</taxon>
        <taxon>Platyhelminthes</taxon>
        <taxon>Trematoda</taxon>
        <taxon>Digenea</taxon>
        <taxon>Strigeidida</taxon>
        <taxon>Schistosomatoidea</taxon>
        <taxon>Schistosomatidae</taxon>
        <taxon>Schistosoma</taxon>
    </lineage>
</organism>
<keyword evidence="6" id="KW-1185">Reference proteome</keyword>
<dbReference type="GO" id="GO:0004134">
    <property type="term" value="F:4-alpha-glucanotransferase activity"/>
    <property type="evidence" value="ECO:0007669"/>
    <property type="project" value="InterPro"/>
</dbReference>
<dbReference type="FunFam" id="3.20.20.80:FF:000070">
    <property type="entry name" value="GDB1p Glycogen debranching enzyme"/>
    <property type="match status" value="1"/>
</dbReference>
<dbReference type="STRING" id="6182.A0A4Z2DK12"/>
<dbReference type="InterPro" id="IPR010401">
    <property type="entry name" value="AGL/Gdb1"/>
</dbReference>
<evidence type="ECO:0000313" key="6">
    <source>
        <dbReference type="Proteomes" id="UP000311919"/>
    </source>
</evidence>
<proteinExistence type="predicted"/>
<accession>A0A4Z2DK12</accession>
<dbReference type="GO" id="GO:0005980">
    <property type="term" value="P:glycogen catabolic process"/>
    <property type="evidence" value="ECO:0007669"/>
    <property type="project" value="InterPro"/>
</dbReference>
<dbReference type="SUPFAM" id="SSF48208">
    <property type="entry name" value="Six-hairpin glycosidases"/>
    <property type="match status" value="1"/>
</dbReference>
<dbReference type="OrthoDB" id="10248904at2759"/>
<feature type="domain" description="Eukaryotic glycogen debranching enzyme N-terminal" evidence="2">
    <location>
        <begin position="30"/>
        <end position="129"/>
    </location>
</feature>
<dbReference type="Pfam" id="PF06202">
    <property type="entry name" value="GDE_C"/>
    <property type="match status" value="1"/>
</dbReference>
<evidence type="ECO:0000259" key="3">
    <source>
        <dbReference type="Pfam" id="PF14701"/>
    </source>
</evidence>
<dbReference type="EMBL" id="SKCS01000103">
    <property type="protein sequence ID" value="TNN16864.1"/>
    <property type="molecule type" value="Genomic_DNA"/>
</dbReference>
<dbReference type="PANTHER" id="PTHR10569">
    <property type="entry name" value="GLYCOGEN DEBRANCHING ENZYME"/>
    <property type="match status" value="1"/>
</dbReference>
<dbReference type="InterPro" id="IPR032790">
    <property type="entry name" value="GDE_C"/>
</dbReference>
<dbReference type="InterPro" id="IPR017853">
    <property type="entry name" value="GH"/>
</dbReference>
<comment type="caution">
    <text evidence="5">The sequence shown here is derived from an EMBL/GenBank/DDBJ whole genome shotgun (WGS) entry which is preliminary data.</text>
</comment>
<evidence type="ECO:0000259" key="1">
    <source>
        <dbReference type="Pfam" id="PF06202"/>
    </source>
</evidence>
<evidence type="ECO:0000259" key="4">
    <source>
        <dbReference type="Pfam" id="PF14702"/>
    </source>
</evidence>
<reference evidence="5 6" key="1">
    <citation type="submission" date="2019-03" db="EMBL/GenBank/DDBJ databases">
        <title>An improved genome assembly of the fluke Schistosoma japonicum.</title>
        <authorList>
            <person name="Hu W."/>
            <person name="Luo F."/>
            <person name="Yin M."/>
            <person name="Mo X."/>
            <person name="Sun C."/>
            <person name="Wu Q."/>
            <person name="Zhu B."/>
            <person name="Xiang M."/>
            <person name="Wang J."/>
            <person name="Wang Y."/>
            <person name="Zhang T."/>
            <person name="Xu B."/>
            <person name="Zheng H."/>
            <person name="Feng Z."/>
        </authorList>
    </citation>
    <scope>NUCLEOTIDE SEQUENCE [LARGE SCALE GENOMIC DNA]</scope>
    <source>
        <strain evidence="5">HuSjv2</strain>
        <tissue evidence="5">Worms</tissue>
    </source>
</reference>
<dbReference type="Pfam" id="PF14699">
    <property type="entry name" value="hGDE_N"/>
    <property type="match status" value="1"/>
</dbReference>
<dbReference type="InterPro" id="IPR029436">
    <property type="entry name" value="AGL_euk_N"/>
</dbReference>